<feature type="transmembrane region" description="Helical" evidence="1">
    <location>
        <begin position="46"/>
        <end position="63"/>
    </location>
</feature>
<name>A0A6C0DM34_9ZZZZ</name>
<keyword evidence="1" id="KW-0812">Transmembrane</keyword>
<reference evidence="2" key="1">
    <citation type="journal article" date="2020" name="Nature">
        <title>Giant virus diversity and host interactions through global metagenomics.</title>
        <authorList>
            <person name="Schulz F."/>
            <person name="Roux S."/>
            <person name="Paez-Espino D."/>
            <person name="Jungbluth S."/>
            <person name="Walsh D.A."/>
            <person name="Denef V.J."/>
            <person name="McMahon K.D."/>
            <person name="Konstantinidis K.T."/>
            <person name="Eloe-Fadrosh E.A."/>
            <person name="Kyrpides N.C."/>
            <person name="Woyke T."/>
        </authorList>
    </citation>
    <scope>NUCLEOTIDE SEQUENCE</scope>
    <source>
        <strain evidence="2">GVMAG-M-3300023174-30</strain>
    </source>
</reference>
<protein>
    <submittedName>
        <fullName evidence="2">Uncharacterized protein</fullName>
    </submittedName>
</protein>
<feature type="transmembrane region" description="Helical" evidence="1">
    <location>
        <begin position="9"/>
        <end position="26"/>
    </location>
</feature>
<dbReference type="EMBL" id="MN739643">
    <property type="protein sequence ID" value="QHT17643.1"/>
    <property type="molecule type" value="Genomic_DNA"/>
</dbReference>
<dbReference type="AlphaFoldDB" id="A0A6C0DM34"/>
<proteinExistence type="predicted"/>
<organism evidence="2">
    <name type="scientific">viral metagenome</name>
    <dbReference type="NCBI Taxonomy" id="1070528"/>
    <lineage>
        <taxon>unclassified sequences</taxon>
        <taxon>metagenomes</taxon>
        <taxon>organismal metagenomes</taxon>
    </lineage>
</organism>
<keyword evidence="1" id="KW-0472">Membrane</keyword>
<accession>A0A6C0DM34</accession>
<evidence type="ECO:0000313" key="2">
    <source>
        <dbReference type="EMBL" id="QHT17643.1"/>
    </source>
</evidence>
<keyword evidence="1" id="KW-1133">Transmembrane helix</keyword>
<feature type="transmembrane region" description="Helical" evidence="1">
    <location>
        <begin position="106"/>
        <end position="131"/>
    </location>
</feature>
<evidence type="ECO:0000256" key="1">
    <source>
        <dbReference type="SAM" id="Phobius"/>
    </source>
</evidence>
<feature type="transmembrane region" description="Helical" evidence="1">
    <location>
        <begin position="68"/>
        <end position="86"/>
    </location>
</feature>
<sequence length="137" mass="16627">MKQIYIERLYLAYNFIVGSVYLLWIYLMQYNGCKCSKTLLEKLIHIYWYIIFILDILLFFNIYSIDSYYLIVLGNILGLGNIYMTYKYIQQLDENKCECSDNVLKTLIILIYIITVIMIMLYFIFIIIIYISNRYFK</sequence>